<keyword evidence="2" id="KW-0560">Oxidoreductase</keyword>
<dbReference type="PANTHER" id="PTHR48105">
    <property type="entry name" value="THIOREDOXIN REDUCTASE 1-RELATED-RELATED"/>
    <property type="match status" value="1"/>
</dbReference>
<dbReference type="InterPro" id="IPR050097">
    <property type="entry name" value="Ferredoxin-NADP_redctase_2"/>
</dbReference>
<dbReference type="InterPro" id="IPR036188">
    <property type="entry name" value="FAD/NAD-bd_sf"/>
</dbReference>
<comment type="catalytic activity">
    <reaction evidence="3">
        <text>[thioredoxin]-dithiol + NADP(+) = [thioredoxin]-disulfide + NADPH + H(+)</text>
        <dbReference type="Rhea" id="RHEA:20345"/>
        <dbReference type="Rhea" id="RHEA-COMP:10698"/>
        <dbReference type="Rhea" id="RHEA-COMP:10700"/>
        <dbReference type="ChEBI" id="CHEBI:15378"/>
        <dbReference type="ChEBI" id="CHEBI:29950"/>
        <dbReference type="ChEBI" id="CHEBI:50058"/>
        <dbReference type="ChEBI" id="CHEBI:57783"/>
        <dbReference type="ChEBI" id="CHEBI:58349"/>
        <dbReference type="EC" id="1.8.1.9"/>
    </reaction>
</comment>
<keyword evidence="1" id="KW-0285">Flavoprotein</keyword>
<dbReference type="InterPro" id="IPR023753">
    <property type="entry name" value="FAD/NAD-binding_dom"/>
</dbReference>
<keyword evidence="6" id="KW-1185">Reference proteome</keyword>
<dbReference type="GO" id="GO:0004791">
    <property type="term" value="F:thioredoxin-disulfide reductase (NADPH) activity"/>
    <property type="evidence" value="ECO:0007669"/>
    <property type="project" value="UniProtKB-EC"/>
</dbReference>
<dbReference type="Gene3D" id="3.40.50.150">
    <property type="entry name" value="Vaccinia Virus protein VP39"/>
    <property type="match status" value="1"/>
</dbReference>
<evidence type="ECO:0000313" key="6">
    <source>
        <dbReference type="Proteomes" id="UP000592181"/>
    </source>
</evidence>
<evidence type="ECO:0000259" key="4">
    <source>
        <dbReference type="Pfam" id="PF07992"/>
    </source>
</evidence>
<dbReference type="SUPFAM" id="SSF53335">
    <property type="entry name" value="S-adenosyl-L-methionine-dependent methyltransferases"/>
    <property type="match status" value="1"/>
</dbReference>
<dbReference type="PRINTS" id="PR00469">
    <property type="entry name" value="PNDRDTASEII"/>
</dbReference>
<gene>
    <name evidence="5" type="ORF">BJY28_002421</name>
</gene>
<dbReference type="Pfam" id="PF07992">
    <property type="entry name" value="Pyr_redox_2"/>
    <property type="match status" value="1"/>
</dbReference>
<dbReference type="Proteomes" id="UP000592181">
    <property type="component" value="Unassembled WGS sequence"/>
</dbReference>
<comment type="caution">
    <text evidence="5">The sequence shown here is derived from an EMBL/GenBank/DDBJ whole genome shotgun (WGS) entry which is preliminary data.</text>
</comment>
<dbReference type="InterPro" id="IPR029063">
    <property type="entry name" value="SAM-dependent_MTases_sf"/>
</dbReference>
<evidence type="ECO:0000256" key="1">
    <source>
        <dbReference type="ARBA" id="ARBA00022630"/>
    </source>
</evidence>
<feature type="domain" description="FAD/NAD(P)-binding" evidence="4">
    <location>
        <begin position="2"/>
        <end position="185"/>
    </location>
</feature>
<dbReference type="AlphaFoldDB" id="A0A852X3K6"/>
<sequence>MLVATGLTDELPDIDGLAEHWGRGVIHCPFCHGFEIRDQRVVQVVTHPMGLHPAPVLAHLTDQLTVVLHGGVEVDEDALGALARAGVSVERAEVSRVVSGEGGELAAVVLGDGRELAADVVVVGPRFRARVDALSGLGLSATAHVSGAGEVLEVDPRGQTAAPGVFAAGNVTDPMLQVLTAAAQGSQVAVAIAFSLAEEDLRAPERRGGNEADWDRRYADEDHTWSGNPNGTLVAELDGMTPGRALDVGAGEGADALWLAEHGWQVSAGDQCALGRSGALVYGKVPTGRASMSGAVPSFRAAPSDGA</sequence>
<dbReference type="Gene3D" id="3.50.50.60">
    <property type="entry name" value="FAD/NAD(P)-binding domain"/>
    <property type="match status" value="2"/>
</dbReference>
<evidence type="ECO:0000313" key="5">
    <source>
        <dbReference type="EMBL" id="NYG37952.1"/>
    </source>
</evidence>
<dbReference type="SUPFAM" id="SSF51905">
    <property type="entry name" value="FAD/NAD(P)-binding domain"/>
    <property type="match status" value="1"/>
</dbReference>
<dbReference type="EMBL" id="JACBZX010000001">
    <property type="protein sequence ID" value="NYG37952.1"/>
    <property type="molecule type" value="Genomic_DNA"/>
</dbReference>
<name>A0A852X3K6_9MICO</name>
<organism evidence="5 6">
    <name type="scientific">Janibacter alkaliphilus</name>
    <dbReference type="NCBI Taxonomy" id="1069963"/>
    <lineage>
        <taxon>Bacteria</taxon>
        <taxon>Bacillati</taxon>
        <taxon>Actinomycetota</taxon>
        <taxon>Actinomycetes</taxon>
        <taxon>Micrococcales</taxon>
        <taxon>Intrasporangiaceae</taxon>
        <taxon>Janibacter</taxon>
    </lineage>
</organism>
<evidence type="ECO:0000256" key="2">
    <source>
        <dbReference type="ARBA" id="ARBA00023002"/>
    </source>
</evidence>
<protein>
    <recommendedName>
        <fullName evidence="4">FAD/NAD(P)-binding domain-containing protein</fullName>
    </recommendedName>
</protein>
<accession>A0A852X3K6</accession>
<reference evidence="5 6" key="1">
    <citation type="submission" date="2020-07" db="EMBL/GenBank/DDBJ databases">
        <title>Sequencing the genomes of 1000 actinobacteria strains.</title>
        <authorList>
            <person name="Klenk H.-P."/>
        </authorList>
    </citation>
    <scope>NUCLEOTIDE SEQUENCE [LARGE SCALE GENOMIC DNA]</scope>
    <source>
        <strain evidence="5 6">DSM 24723</strain>
    </source>
</reference>
<evidence type="ECO:0000256" key="3">
    <source>
        <dbReference type="ARBA" id="ARBA00048132"/>
    </source>
</evidence>
<proteinExistence type="predicted"/>